<dbReference type="PROSITE" id="PS50137">
    <property type="entry name" value="DS_RBD"/>
    <property type="match status" value="1"/>
</dbReference>
<dbReference type="FunFam" id="1.10.1520.10:FF:000001">
    <property type="entry name" value="Ribonuclease 3"/>
    <property type="match status" value="1"/>
</dbReference>
<dbReference type="PROSITE" id="PS50142">
    <property type="entry name" value="RNASE_3_2"/>
    <property type="match status" value="1"/>
</dbReference>
<keyword evidence="5 15" id="KW-0963">Cytoplasm</keyword>
<keyword evidence="14 15" id="KW-0694">RNA-binding</keyword>
<dbReference type="PROSITE" id="PS00517">
    <property type="entry name" value="RNASE_3_1"/>
    <property type="match status" value="1"/>
</dbReference>
<evidence type="ECO:0000256" key="12">
    <source>
        <dbReference type="ARBA" id="ARBA00022801"/>
    </source>
</evidence>
<evidence type="ECO:0000256" key="9">
    <source>
        <dbReference type="ARBA" id="ARBA00022722"/>
    </source>
</evidence>
<comment type="subcellular location">
    <subcellularLocation>
        <location evidence="2 15">Cytoplasm</location>
    </subcellularLocation>
</comment>
<dbReference type="Pfam" id="PF00035">
    <property type="entry name" value="dsrm"/>
    <property type="match status" value="1"/>
</dbReference>
<comment type="catalytic activity">
    <reaction evidence="1 15">
        <text>Endonucleolytic cleavage to 5'-phosphomonoester.</text>
        <dbReference type="EC" id="3.1.26.3"/>
    </reaction>
</comment>
<keyword evidence="9 15" id="KW-0540">Nuclease</keyword>
<evidence type="ECO:0000259" key="17">
    <source>
        <dbReference type="PROSITE" id="PS50142"/>
    </source>
</evidence>
<dbReference type="GO" id="GO:0046872">
    <property type="term" value="F:metal ion binding"/>
    <property type="evidence" value="ECO:0007669"/>
    <property type="project" value="UniProtKB-KW"/>
</dbReference>
<evidence type="ECO:0000313" key="18">
    <source>
        <dbReference type="EMBL" id="KNZ69606.1"/>
    </source>
</evidence>
<dbReference type="SMART" id="SM00535">
    <property type="entry name" value="RIBOc"/>
    <property type="match status" value="1"/>
</dbReference>
<evidence type="ECO:0000256" key="15">
    <source>
        <dbReference type="HAMAP-Rule" id="MF_00104"/>
    </source>
</evidence>
<dbReference type="Gene3D" id="1.10.1520.10">
    <property type="entry name" value="Ribonuclease III domain"/>
    <property type="match status" value="1"/>
</dbReference>
<keyword evidence="15" id="KW-0699">rRNA-binding</keyword>
<protein>
    <recommendedName>
        <fullName evidence="15">Ribonuclease 3</fullName>
        <ecNumber evidence="15">3.1.26.3</ecNumber>
    </recommendedName>
    <alternativeName>
        <fullName evidence="15">Ribonuclease III</fullName>
        <shortName evidence="15">RNase III</shortName>
    </alternativeName>
</protein>
<dbReference type="GO" id="GO:0003725">
    <property type="term" value="F:double-stranded RNA binding"/>
    <property type="evidence" value="ECO:0007669"/>
    <property type="project" value="TreeGrafter"/>
</dbReference>
<feature type="binding site" evidence="15">
    <location>
        <position position="52"/>
    </location>
    <ligand>
        <name>Mg(2+)</name>
        <dbReference type="ChEBI" id="CHEBI:18420"/>
    </ligand>
</feature>
<comment type="function">
    <text evidence="15">Digests double-stranded RNA. Involved in the processing of primary rRNA transcript to yield the immediate precursors to the large and small rRNAs (23S and 16S). Processes some mRNAs, and tRNAs when they are encoded in the rRNA operon. Processes pre-crRNA and tracrRNA of type II CRISPR loci if present in the organism.</text>
</comment>
<evidence type="ECO:0000256" key="7">
    <source>
        <dbReference type="ARBA" id="ARBA00022664"/>
    </source>
</evidence>
<dbReference type="PATRIC" id="fig|281456.6.peg.1735"/>
<dbReference type="PANTHER" id="PTHR11207:SF0">
    <property type="entry name" value="RIBONUCLEASE 3"/>
    <property type="match status" value="1"/>
</dbReference>
<dbReference type="FunFam" id="3.30.160.20:FF:000003">
    <property type="entry name" value="Ribonuclease 3"/>
    <property type="match status" value="1"/>
</dbReference>
<evidence type="ECO:0000256" key="11">
    <source>
        <dbReference type="ARBA" id="ARBA00022759"/>
    </source>
</evidence>
<evidence type="ECO:0000256" key="6">
    <source>
        <dbReference type="ARBA" id="ARBA00022552"/>
    </source>
</evidence>
<dbReference type="HAMAP" id="MF_00104">
    <property type="entry name" value="RNase_III"/>
    <property type="match status" value="1"/>
</dbReference>
<accession>A0A0L6W2B4</accession>
<dbReference type="GO" id="GO:0006397">
    <property type="term" value="P:mRNA processing"/>
    <property type="evidence" value="ECO:0007669"/>
    <property type="project" value="UniProtKB-UniRule"/>
</dbReference>
<evidence type="ECO:0000256" key="13">
    <source>
        <dbReference type="ARBA" id="ARBA00022842"/>
    </source>
</evidence>
<dbReference type="EMBL" id="LGTE01000010">
    <property type="protein sequence ID" value="KNZ69606.1"/>
    <property type="molecule type" value="Genomic_DNA"/>
</dbReference>
<reference evidence="19" key="1">
    <citation type="submission" date="2015-07" db="EMBL/GenBank/DDBJ databases">
        <title>Complete Genome of Thermincola ferriacetica strain Z-0001T.</title>
        <authorList>
            <person name="Lusk B."/>
            <person name="Badalamenti J.P."/>
            <person name="Parameswaran P."/>
            <person name="Bond D.R."/>
            <person name="Torres C.I."/>
        </authorList>
    </citation>
    <scope>NUCLEOTIDE SEQUENCE [LARGE SCALE GENOMIC DNA]</scope>
    <source>
        <strain evidence="19">Z-0001</strain>
    </source>
</reference>
<evidence type="ECO:0000259" key="16">
    <source>
        <dbReference type="PROSITE" id="PS50137"/>
    </source>
</evidence>
<dbReference type="GO" id="GO:0004525">
    <property type="term" value="F:ribonuclease III activity"/>
    <property type="evidence" value="ECO:0007669"/>
    <property type="project" value="UniProtKB-UniRule"/>
</dbReference>
<evidence type="ECO:0000256" key="10">
    <source>
        <dbReference type="ARBA" id="ARBA00022723"/>
    </source>
</evidence>
<evidence type="ECO:0000256" key="8">
    <source>
        <dbReference type="ARBA" id="ARBA00022694"/>
    </source>
</evidence>
<dbReference type="InterPro" id="IPR036389">
    <property type="entry name" value="RNase_III_sf"/>
</dbReference>
<dbReference type="GO" id="GO:0006364">
    <property type="term" value="P:rRNA processing"/>
    <property type="evidence" value="ECO:0007669"/>
    <property type="project" value="UniProtKB-UniRule"/>
</dbReference>
<keyword evidence="13 15" id="KW-0460">Magnesium</keyword>
<comment type="subunit">
    <text evidence="4 15">Homodimer.</text>
</comment>
<gene>
    <name evidence="15" type="primary">rnc</name>
    <name evidence="18" type="ORF">Tfer_1626</name>
</gene>
<dbReference type="SUPFAM" id="SSF54768">
    <property type="entry name" value="dsRNA-binding domain-like"/>
    <property type="match status" value="1"/>
</dbReference>
<evidence type="ECO:0000256" key="1">
    <source>
        <dbReference type="ARBA" id="ARBA00000109"/>
    </source>
</evidence>
<dbReference type="GO" id="GO:0042802">
    <property type="term" value="F:identical protein binding"/>
    <property type="evidence" value="ECO:0007669"/>
    <property type="project" value="UniProtKB-ARBA"/>
</dbReference>
<dbReference type="GO" id="GO:0010468">
    <property type="term" value="P:regulation of gene expression"/>
    <property type="evidence" value="ECO:0007669"/>
    <property type="project" value="TreeGrafter"/>
</dbReference>
<dbReference type="CDD" id="cd10845">
    <property type="entry name" value="DSRM_RNAse_III_family"/>
    <property type="match status" value="1"/>
</dbReference>
<dbReference type="NCBIfam" id="TIGR02191">
    <property type="entry name" value="RNaseIII"/>
    <property type="match status" value="1"/>
</dbReference>
<evidence type="ECO:0000256" key="4">
    <source>
        <dbReference type="ARBA" id="ARBA00011738"/>
    </source>
</evidence>
<feature type="binding site" evidence="15">
    <location>
        <position position="125"/>
    </location>
    <ligand>
        <name>Mg(2+)</name>
        <dbReference type="ChEBI" id="CHEBI:18420"/>
    </ligand>
</feature>
<organism evidence="18 19">
    <name type="scientific">Thermincola ferriacetica</name>
    <dbReference type="NCBI Taxonomy" id="281456"/>
    <lineage>
        <taxon>Bacteria</taxon>
        <taxon>Bacillati</taxon>
        <taxon>Bacillota</taxon>
        <taxon>Clostridia</taxon>
        <taxon>Eubacteriales</taxon>
        <taxon>Thermincolaceae</taxon>
        <taxon>Thermincola</taxon>
    </lineage>
</organism>
<dbReference type="SMART" id="SM00358">
    <property type="entry name" value="DSRM"/>
    <property type="match status" value="1"/>
</dbReference>
<evidence type="ECO:0000313" key="19">
    <source>
        <dbReference type="Proteomes" id="UP000037175"/>
    </source>
</evidence>
<feature type="domain" description="DRBM" evidence="16">
    <location>
        <begin position="167"/>
        <end position="236"/>
    </location>
</feature>
<keyword evidence="7 15" id="KW-0507">mRNA processing</keyword>
<comment type="cofactor">
    <cofactor evidence="15">
        <name>Mg(2+)</name>
        <dbReference type="ChEBI" id="CHEBI:18420"/>
    </cofactor>
</comment>
<dbReference type="Proteomes" id="UP000037175">
    <property type="component" value="Unassembled WGS sequence"/>
</dbReference>
<evidence type="ECO:0000256" key="2">
    <source>
        <dbReference type="ARBA" id="ARBA00004496"/>
    </source>
</evidence>
<name>A0A0L6W2B4_9FIRM</name>
<keyword evidence="10 15" id="KW-0479">Metal-binding</keyword>
<dbReference type="GO" id="GO:0005737">
    <property type="term" value="C:cytoplasm"/>
    <property type="evidence" value="ECO:0007669"/>
    <property type="project" value="UniProtKB-SubCell"/>
</dbReference>
<dbReference type="Pfam" id="PF14622">
    <property type="entry name" value="Ribonucleas_3_3"/>
    <property type="match status" value="1"/>
</dbReference>
<keyword evidence="11 15" id="KW-0255">Endonuclease</keyword>
<keyword evidence="12 15" id="KW-0378">Hydrolase</keyword>
<dbReference type="Gene3D" id="3.30.160.20">
    <property type="match status" value="1"/>
</dbReference>
<dbReference type="CDD" id="cd00593">
    <property type="entry name" value="RIBOc"/>
    <property type="match status" value="1"/>
</dbReference>
<keyword evidence="8 15" id="KW-0819">tRNA processing</keyword>
<dbReference type="GO" id="GO:0008033">
    <property type="term" value="P:tRNA processing"/>
    <property type="evidence" value="ECO:0007669"/>
    <property type="project" value="UniProtKB-KW"/>
</dbReference>
<feature type="active site" evidence="15">
    <location>
        <position position="128"/>
    </location>
</feature>
<dbReference type="GO" id="GO:0019843">
    <property type="term" value="F:rRNA binding"/>
    <property type="evidence" value="ECO:0007669"/>
    <property type="project" value="UniProtKB-KW"/>
</dbReference>
<dbReference type="EC" id="3.1.26.3" evidence="15"/>
<feature type="domain" description="RNase III" evidence="17">
    <location>
        <begin position="10"/>
        <end position="139"/>
    </location>
</feature>
<sequence>MKLGILGPKIDELIGVMGIDWTSPELLVTALTHSSYAHENKREPIEHNQRLEFLGDAVLELVVSEYLYDRFPTYPEGVLTKMRAGIVCESSLASVARAMNLGQYILMGKGEERSGGRNRPSILADAMEAIFGAVYLDQGLETTKLFIINTLSEQISKVVAKGGQTGDYKTELQELVQQKADNTLTYAIIGEEGPDHNKVFTAGVYCHGKIWGVGKGRTKKEAEQAAAHDALEKIKNGYNVLPKGE</sequence>
<dbReference type="RefSeq" id="WP_052217848.1">
    <property type="nucleotide sequence ID" value="NZ_LGTE01000010.1"/>
</dbReference>
<dbReference type="InterPro" id="IPR014720">
    <property type="entry name" value="dsRBD_dom"/>
</dbReference>
<dbReference type="PANTHER" id="PTHR11207">
    <property type="entry name" value="RIBONUCLEASE III"/>
    <property type="match status" value="1"/>
</dbReference>
<comment type="similarity">
    <text evidence="3">Belongs to the ribonuclease III family.</text>
</comment>
<evidence type="ECO:0000256" key="14">
    <source>
        <dbReference type="ARBA" id="ARBA00022884"/>
    </source>
</evidence>
<evidence type="ECO:0000256" key="5">
    <source>
        <dbReference type="ARBA" id="ARBA00022490"/>
    </source>
</evidence>
<comment type="caution">
    <text evidence="18">The sequence shown here is derived from an EMBL/GenBank/DDBJ whole genome shotgun (WGS) entry which is preliminary data.</text>
</comment>
<keyword evidence="6 15" id="KW-0698">rRNA processing</keyword>
<dbReference type="SUPFAM" id="SSF69065">
    <property type="entry name" value="RNase III domain-like"/>
    <property type="match status" value="1"/>
</dbReference>
<feature type="binding site" evidence="15">
    <location>
        <position position="128"/>
    </location>
    <ligand>
        <name>Mg(2+)</name>
        <dbReference type="ChEBI" id="CHEBI:18420"/>
    </ligand>
</feature>
<dbReference type="AlphaFoldDB" id="A0A0L6W2B4"/>
<dbReference type="InterPro" id="IPR000999">
    <property type="entry name" value="RNase_III_dom"/>
</dbReference>
<keyword evidence="19" id="KW-1185">Reference proteome</keyword>
<feature type="active site" evidence="15">
    <location>
        <position position="56"/>
    </location>
</feature>
<proteinExistence type="inferred from homology"/>
<dbReference type="InterPro" id="IPR011907">
    <property type="entry name" value="RNase_III"/>
</dbReference>
<evidence type="ECO:0000256" key="3">
    <source>
        <dbReference type="ARBA" id="ARBA00010183"/>
    </source>
</evidence>